<proteinExistence type="predicted"/>
<dbReference type="PANTHER" id="PTHR43861">
    <property type="entry name" value="TRANS-ACONITATE 2-METHYLTRANSFERASE-RELATED"/>
    <property type="match status" value="1"/>
</dbReference>
<name>A0A3L8DPC5_OOCBI</name>
<comment type="caution">
    <text evidence="2">The sequence shown here is derived from an EMBL/GenBank/DDBJ whole genome shotgun (WGS) entry which is preliminary data.</text>
</comment>
<reference evidence="2" key="2">
    <citation type="submission" date="2018-07" db="EMBL/GenBank/DDBJ databases">
        <authorList>
            <person name="Mckenzie S.K."/>
            <person name="Kronauer D.J.C."/>
        </authorList>
    </citation>
    <scope>NUCLEOTIDE SEQUENCE</scope>
    <source>
        <strain evidence="2">Clonal line C1</strain>
    </source>
</reference>
<dbReference type="InterPro" id="IPR013217">
    <property type="entry name" value="Methyltransf_12"/>
</dbReference>
<sequence length="284" mass="33253">MDMVDEYVDASSMQHRDAQDVLEEFSYELSKMRGRCIDIGCGPGDITEEMLRMLPHDAKVVGADISQTMVNYARQKHSDEKRLSYVVLDIETSELPSDQVEQYDNAVSFYCLHWCNDLWRAFQNTYKLLRPNGKALVMFLGYHFGFKAYLQLKQNPRYQPYLQDACRYVPYFQRFKCKDARASLRKMLEDIGFDVLHCSKREKSFKYSKQSLKNHMVAVNPFIPRMPDEIKNEFIDMLLREVIANGDTVMSKNASISLEDEQSEHIVLRYYLLIAYVQKPQLIS</sequence>
<accession>A0A3L8DPC5</accession>
<dbReference type="SUPFAM" id="SSF53335">
    <property type="entry name" value="S-adenosyl-L-methionine-dependent methyltransferases"/>
    <property type="match status" value="1"/>
</dbReference>
<dbReference type="AlphaFoldDB" id="A0A3L8DPC5"/>
<feature type="domain" description="Methyltransferase type 12" evidence="1">
    <location>
        <begin position="37"/>
        <end position="134"/>
    </location>
</feature>
<dbReference type="EMBL" id="QOIP01000005">
    <property type="protein sequence ID" value="RLU22285.1"/>
    <property type="molecule type" value="Genomic_DNA"/>
</dbReference>
<organism evidence="2">
    <name type="scientific">Ooceraea biroi</name>
    <name type="common">Clonal raider ant</name>
    <name type="synonym">Cerapachys biroi</name>
    <dbReference type="NCBI Taxonomy" id="2015173"/>
    <lineage>
        <taxon>Eukaryota</taxon>
        <taxon>Metazoa</taxon>
        <taxon>Ecdysozoa</taxon>
        <taxon>Arthropoda</taxon>
        <taxon>Hexapoda</taxon>
        <taxon>Insecta</taxon>
        <taxon>Pterygota</taxon>
        <taxon>Neoptera</taxon>
        <taxon>Endopterygota</taxon>
        <taxon>Hymenoptera</taxon>
        <taxon>Apocrita</taxon>
        <taxon>Aculeata</taxon>
        <taxon>Formicoidea</taxon>
        <taxon>Formicidae</taxon>
        <taxon>Dorylinae</taxon>
        <taxon>Ooceraea</taxon>
    </lineage>
</organism>
<gene>
    <name evidence="2" type="ORF">DMN91_004563</name>
</gene>
<dbReference type="Proteomes" id="UP000279307">
    <property type="component" value="Chromosome 5"/>
</dbReference>
<dbReference type="Pfam" id="PF08242">
    <property type="entry name" value="Methyltransf_12"/>
    <property type="match status" value="1"/>
</dbReference>
<reference evidence="2" key="1">
    <citation type="journal article" date="2018" name="Genome Res.">
        <title>The genomic architecture and molecular evolution of ant odorant receptors.</title>
        <authorList>
            <person name="McKenzie S.K."/>
            <person name="Kronauer D.J.C."/>
        </authorList>
    </citation>
    <scope>NUCLEOTIDE SEQUENCE [LARGE SCALE GENOMIC DNA]</scope>
    <source>
        <strain evidence="2">Clonal line C1</strain>
    </source>
</reference>
<dbReference type="CDD" id="cd02440">
    <property type="entry name" value="AdoMet_MTases"/>
    <property type="match status" value="1"/>
</dbReference>
<dbReference type="Gene3D" id="3.40.50.150">
    <property type="entry name" value="Vaccinia Virus protein VP39"/>
    <property type="match status" value="1"/>
</dbReference>
<dbReference type="PANTHER" id="PTHR43861:SF1">
    <property type="entry name" value="TRANS-ACONITATE 2-METHYLTRANSFERASE"/>
    <property type="match status" value="1"/>
</dbReference>
<dbReference type="OrthoDB" id="8300214at2759"/>
<evidence type="ECO:0000313" key="2">
    <source>
        <dbReference type="EMBL" id="RLU22285.1"/>
    </source>
</evidence>
<dbReference type="InterPro" id="IPR029063">
    <property type="entry name" value="SAM-dependent_MTases_sf"/>
</dbReference>
<protein>
    <recommendedName>
        <fullName evidence="1">Methyltransferase type 12 domain-containing protein</fullName>
    </recommendedName>
</protein>
<evidence type="ECO:0000259" key="1">
    <source>
        <dbReference type="Pfam" id="PF08242"/>
    </source>
</evidence>